<dbReference type="PANTHER" id="PTHR14269:SF11">
    <property type="entry name" value="CDP-DIACYLGLYCEROL--GLYCEROL-3-PHOSPHATE 3-PHOSPHATIDYLTRANSFERASE"/>
    <property type="match status" value="1"/>
</dbReference>
<dbReference type="GO" id="GO:0046474">
    <property type="term" value="P:glycerophospholipid biosynthetic process"/>
    <property type="evidence" value="ECO:0007669"/>
    <property type="project" value="TreeGrafter"/>
</dbReference>
<keyword evidence="8 11" id="KW-0472">Membrane</keyword>
<comment type="similarity">
    <text evidence="2">Belongs to the CDP-alcohol phosphatidyltransferase class-I family.</text>
</comment>
<dbReference type="InterPro" id="IPR043130">
    <property type="entry name" value="CDP-OH_PTrfase_TM_dom"/>
</dbReference>
<dbReference type="PIRSF" id="PIRSF000847">
    <property type="entry name" value="Phos_ph_gly_syn"/>
    <property type="match status" value="1"/>
</dbReference>
<keyword evidence="7" id="KW-0443">Lipid metabolism</keyword>
<evidence type="ECO:0000256" key="3">
    <source>
        <dbReference type="ARBA" id="ARBA00022516"/>
    </source>
</evidence>
<keyword evidence="3" id="KW-0444">Lipid biosynthesis</keyword>
<dbReference type="InterPro" id="IPR048254">
    <property type="entry name" value="CDP_ALCOHOL_P_TRANSF_CS"/>
</dbReference>
<keyword evidence="6 11" id="KW-1133">Transmembrane helix</keyword>
<evidence type="ECO:0000256" key="6">
    <source>
        <dbReference type="ARBA" id="ARBA00022989"/>
    </source>
</evidence>
<dbReference type="PANTHER" id="PTHR14269">
    <property type="entry name" value="CDP-DIACYLGLYCEROL--GLYCEROL-3-PHOSPHATE 3-PHOSPHATIDYLTRANSFERASE-RELATED"/>
    <property type="match status" value="1"/>
</dbReference>
<dbReference type="InterPro" id="IPR000462">
    <property type="entry name" value="CDP-OH_P_trans"/>
</dbReference>
<organism evidence="12">
    <name type="scientific">marine metagenome</name>
    <dbReference type="NCBI Taxonomy" id="408172"/>
    <lineage>
        <taxon>unclassified sequences</taxon>
        <taxon>metagenomes</taxon>
        <taxon>ecological metagenomes</taxon>
    </lineage>
</organism>
<keyword evidence="9" id="KW-0594">Phospholipid biosynthesis</keyword>
<sequence length="145" mass="16582">MTLANAISISRIFLAFPLVLIFEEISRGDSSKNWLAFGLIIIIVITDFLDGYVARKAEETTNFGKLIDPVADKICMMVVMIYLIITYQLPFLLFFIILALRDTFLIIIGVYLMFSFDEVFQSNQSGKWFMGMSALMMTLFLFQDA</sequence>
<dbReference type="Gene3D" id="1.20.120.1760">
    <property type="match status" value="1"/>
</dbReference>
<feature type="transmembrane region" description="Helical" evidence="11">
    <location>
        <begin position="6"/>
        <end position="22"/>
    </location>
</feature>
<dbReference type="AlphaFoldDB" id="A0A382ET24"/>
<evidence type="ECO:0008006" key="13">
    <source>
        <dbReference type="Google" id="ProtNLM"/>
    </source>
</evidence>
<keyword evidence="4" id="KW-0808">Transferase</keyword>
<keyword evidence="10" id="KW-1208">Phospholipid metabolism</keyword>
<gene>
    <name evidence="12" type="ORF">METZ01_LOCUS206373</name>
</gene>
<evidence type="ECO:0000256" key="8">
    <source>
        <dbReference type="ARBA" id="ARBA00023136"/>
    </source>
</evidence>
<evidence type="ECO:0000256" key="11">
    <source>
        <dbReference type="SAM" id="Phobius"/>
    </source>
</evidence>
<dbReference type="GO" id="GO:0016020">
    <property type="term" value="C:membrane"/>
    <property type="evidence" value="ECO:0007669"/>
    <property type="project" value="UniProtKB-SubCell"/>
</dbReference>
<keyword evidence="5 11" id="KW-0812">Transmembrane</keyword>
<evidence type="ECO:0000256" key="5">
    <source>
        <dbReference type="ARBA" id="ARBA00022692"/>
    </source>
</evidence>
<dbReference type="InterPro" id="IPR050324">
    <property type="entry name" value="CDP-alcohol_PTase-I"/>
</dbReference>
<evidence type="ECO:0000256" key="9">
    <source>
        <dbReference type="ARBA" id="ARBA00023209"/>
    </source>
</evidence>
<dbReference type="Pfam" id="PF01066">
    <property type="entry name" value="CDP-OH_P_transf"/>
    <property type="match status" value="1"/>
</dbReference>
<evidence type="ECO:0000256" key="4">
    <source>
        <dbReference type="ARBA" id="ARBA00022679"/>
    </source>
</evidence>
<feature type="transmembrane region" description="Helical" evidence="11">
    <location>
        <begin position="92"/>
        <end position="114"/>
    </location>
</feature>
<reference evidence="12" key="1">
    <citation type="submission" date="2018-05" db="EMBL/GenBank/DDBJ databases">
        <authorList>
            <person name="Lanie J.A."/>
            <person name="Ng W.-L."/>
            <person name="Kazmierczak K.M."/>
            <person name="Andrzejewski T.M."/>
            <person name="Davidsen T.M."/>
            <person name="Wayne K.J."/>
            <person name="Tettelin H."/>
            <person name="Glass J.I."/>
            <person name="Rusch D."/>
            <person name="Podicherti R."/>
            <person name="Tsui H.-C.T."/>
            <person name="Winkler M.E."/>
        </authorList>
    </citation>
    <scope>NUCLEOTIDE SEQUENCE</scope>
</reference>
<evidence type="ECO:0000256" key="10">
    <source>
        <dbReference type="ARBA" id="ARBA00023264"/>
    </source>
</evidence>
<feature type="transmembrane region" description="Helical" evidence="11">
    <location>
        <begin position="66"/>
        <end position="85"/>
    </location>
</feature>
<accession>A0A382ET24</accession>
<evidence type="ECO:0000256" key="1">
    <source>
        <dbReference type="ARBA" id="ARBA00004141"/>
    </source>
</evidence>
<evidence type="ECO:0000256" key="7">
    <source>
        <dbReference type="ARBA" id="ARBA00023098"/>
    </source>
</evidence>
<proteinExistence type="inferred from homology"/>
<dbReference type="InterPro" id="IPR004570">
    <property type="entry name" value="Phosphatidylglycerol_P_synth"/>
</dbReference>
<dbReference type="EMBL" id="UINC01046030">
    <property type="protein sequence ID" value="SVB53519.1"/>
    <property type="molecule type" value="Genomic_DNA"/>
</dbReference>
<feature type="non-terminal residue" evidence="12">
    <location>
        <position position="145"/>
    </location>
</feature>
<evidence type="ECO:0000256" key="2">
    <source>
        <dbReference type="ARBA" id="ARBA00010441"/>
    </source>
</evidence>
<evidence type="ECO:0000313" key="12">
    <source>
        <dbReference type="EMBL" id="SVB53519.1"/>
    </source>
</evidence>
<protein>
    <recommendedName>
        <fullName evidence="13">CDP-diacylglycerol--glycerol-3-phosphate 3-phosphatidyltransferase</fullName>
    </recommendedName>
</protein>
<comment type="subcellular location">
    <subcellularLocation>
        <location evidence="1">Membrane</location>
        <topology evidence="1">Multi-pass membrane protein</topology>
    </subcellularLocation>
</comment>
<dbReference type="GO" id="GO:0008444">
    <property type="term" value="F:CDP-diacylglycerol-glycerol-3-phosphate 3-phosphatidyltransferase activity"/>
    <property type="evidence" value="ECO:0007669"/>
    <property type="project" value="InterPro"/>
</dbReference>
<name>A0A382ET24_9ZZZZ</name>
<dbReference type="PROSITE" id="PS00379">
    <property type="entry name" value="CDP_ALCOHOL_P_TRANSF"/>
    <property type="match status" value="1"/>
</dbReference>
<feature type="transmembrane region" description="Helical" evidence="11">
    <location>
        <begin position="34"/>
        <end position="54"/>
    </location>
</feature>